<reference evidence="1 2" key="1">
    <citation type="submission" date="2017-07" db="EMBL/GenBank/DDBJ databases">
        <authorList>
            <person name="Sun Z.S."/>
            <person name="Albrecht U."/>
            <person name="Echele G."/>
            <person name="Lee C.C."/>
        </authorList>
    </citation>
    <scope>NUCLEOTIDE SEQUENCE [LARGE SCALE GENOMIC DNA]</scope>
    <source>
        <strain evidence="2">type strain: KCTC 22618</strain>
    </source>
</reference>
<dbReference type="PROSITE" id="PS51257">
    <property type="entry name" value="PROKAR_LIPOPROTEIN"/>
    <property type="match status" value="1"/>
</dbReference>
<evidence type="ECO:0000313" key="1">
    <source>
        <dbReference type="EMBL" id="SNR14869.1"/>
    </source>
</evidence>
<dbReference type="Gene3D" id="3.20.20.190">
    <property type="entry name" value="Phosphatidylinositol (PI) phosphodiesterase"/>
    <property type="match status" value="1"/>
</dbReference>
<dbReference type="AlphaFoldDB" id="A0A238U6P6"/>
<dbReference type="KEGG" id="tje:TJEJU_1119"/>
<evidence type="ECO:0000313" key="2">
    <source>
        <dbReference type="Proteomes" id="UP000215214"/>
    </source>
</evidence>
<accession>A0A238U6P6</accession>
<dbReference type="Proteomes" id="UP000215214">
    <property type="component" value="Chromosome TJEJU"/>
</dbReference>
<gene>
    <name evidence="1" type="ORF">TJEJU_1119</name>
</gene>
<dbReference type="Pfam" id="PF16670">
    <property type="entry name" value="PI-PLC-C1"/>
    <property type="match status" value="1"/>
</dbReference>
<organism evidence="1 2">
    <name type="scientific">Tenacibaculum jejuense</name>
    <dbReference type="NCBI Taxonomy" id="584609"/>
    <lineage>
        <taxon>Bacteria</taxon>
        <taxon>Pseudomonadati</taxon>
        <taxon>Bacteroidota</taxon>
        <taxon>Flavobacteriia</taxon>
        <taxon>Flavobacteriales</taxon>
        <taxon>Flavobacteriaceae</taxon>
        <taxon>Tenacibaculum</taxon>
    </lineage>
</organism>
<dbReference type="InterPro" id="IPR032075">
    <property type="entry name" value="PI-PLC-C1"/>
</dbReference>
<dbReference type="GO" id="GO:0006629">
    <property type="term" value="P:lipid metabolic process"/>
    <property type="evidence" value="ECO:0007669"/>
    <property type="project" value="InterPro"/>
</dbReference>
<name>A0A238U6P6_9FLAO</name>
<dbReference type="EMBL" id="LT899436">
    <property type="protein sequence ID" value="SNR14869.1"/>
    <property type="molecule type" value="Genomic_DNA"/>
</dbReference>
<dbReference type="GO" id="GO:0008081">
    <property type="term" value="F:phosphoric diester hydrolase activity"/>
    <property type="evidence" value="ECO:0007669"/>
    <property type="project" value="InterPro"/>
</dbReference>
<dbReference type="InterPro" id="IPR017946">
    <property type="entry name" value="PLC-like_Pdiesterase_TIM-brl"/>
</dbReference>
<proteinExistence type="predicted"/>
<dbReference type="SUPFAM" id="SSF51695">
    <property type="entry name" value="PLC-like phosphodiesterases"/>
    <property type="match status" value="1"/>
</dbReference>
<dbReference type="RefSeq" id="WP_095070139.1">
    <property type="nucleotide sequence ID" value="NZ_LT899436.1"/>
</dbReference>
<evidence type="ECO:0008006" key="3">
    <source>
        <dbReference type="Google" id="ProtNLM"/>
    </source>
</evidence>
<dbReference type="OrthoDB" id="195526at2"/>
<keyword evidence="2" id="KW-1185">Reference proteome</keyword>
<protein>
    <recommendedName>
        <fullName evidence="3">Lipoprotein</fullName>
    </recommendedName>
</protein>
<sequence length="349" mass="41034">MKKILFLSILTLFTLISCSESNNCYECESSITNEIESSDIEITKNRAVNLDQLKYNQVMYKGSHNSYERREDITEQITNSSPAYQNNVLALELDIWRNTPRSSYTNTSIPSNTWVVNHWPHPGRYGKTLASYFSKLKDWHNRNRNHLPIMIKLDVKSSNGGYQNFHEQIEWYLQRYLGDSDVIFKAQRLFKDPNRSIRHNVLYEDAWPSMNELRGKFIIVLTGNGSWMDQYVRTNSRYRWAFGMKAQTIANTNNTNSGISQANNTIDNNPNYVFYNFSMSDINDKRNKAGSREYARQLARRGMITRVYSANNRDEWERCKSWKISCISTNKIKNHDWAKIDNNNMFIQR</sequence>